<dbReference type="CDD" id="cd05311">
    <property type="entry name" value="NAD_bind_2_malic_enz"/>
    <property type="match status" value="1"/>
</dbReference>
<reference evidence="13 16" key="2">
    <citation type="submission" date="2020-12" db="EMBL/GenBank/DDBJ databases">
        <title>FDA dAtabase for Regulatory Grade micrObial Sequences (FDA-ARGOS): Supporting development and validation of Infectious Disease Dx tests.</title>
        <authorList>
            <person name="Sproer C."/>
            <person name="Gronow S."/>
            <person name="Severitt S."/>
            <person name="Schroder I."/>
            <person name="Tallon L."/>
            <person name="Sadzewicz L."/>
            <person name="Zhao X."/>
            <person name="Boylan J."/>
            <person name="Ott S."/>
            <person name="Bowen H."/>
            <person name="Vavikolanu K."/>
            <person name="Mehta A."/>
            <person name="Aluvathingal J."/>
            <person name="Nadendla S."/>
            <person name="Lowell S."/>
            <person name="Myers T."/>
            <person name="Yan Y."/>
            <person name="Sichtig H."/>
        </authorList>
    </citation>
    <scope>NUCLEOTIDE SEQUENCE [LARGE SCALE GENOMIC DNA]</scope>
    <source>
        <strain evidence="13 16">FDAARGOS_872</strain>
    </source>
</reference>
<feature type="binding site" evidence="10">
    <location>
        <position position="287"/>
    </location>
    <ligand>
        <name>a divalent metal cation</name>
        <dbReference type="ChEBI" id="CHEBI:60240"/>
    </ligand>
</feature>
<evidence type="ECO:0000313" key="15">
    <source>
        <dbReference type="Proteomes" id="UP000254603"/>
    </source>
</evidence>
<dbReference type="Pfam" id="PF03949">
    <property type="entry name" value="Malic_M"/>
    <property type="match status" value="1"/>
</dbReference>
<comment type="cofactor">
    <cofactor evidence="2">
        <name>Mg(2+)</name>
        <dbReference type="ChEBI" id="CHEBI:18420"/>
    </cofactor>
</comment>
<evidence type="ECO:0000259" key="11">
    <source>
        <dbReference type="SMART" id="SM00919"/>
    </source>
</evidence>
<dbReference type="PANTHER" id="PTHR43237:SF4">
    <property type="entry name" value="NADP-DEPENDENT MALIC ENZYME"/>
    <property type="match status" value="1"/>
</dbReference>
<feature type="binding site" evidence="10">
    <location>
        <begin position="76"/>
        <end position="83"/>
    </location>
    <ligand>
        <name>NADP(+)</name>
        <dbReference type="ChEBI" id="CHEBI:58349"/>
    </ligand>
</feature>
<dbReference type="InterPro" id="IPR046346">
    <property type="entry name" value="Aminoacid_DH-like_N_sf"/>
</dbReference>
<dbReference type="InterPro" id="IPR051674">
    <property type="entry name" value="Malate_Decarboxylase"/>
</dbReference>
<dbReference type="SMART" id="SM00919">
    <property type="entry name" value="Malic_M"/>
    <property type="match status" value="1"/>
</dbReference>
<evidence type="ECO:0000256" key="1">
    <source>
        <dbReference type="ARBA" id="ARBA00001936"/>
    </source>
</evidence>
<dbReference type="RefSeq" id="WP_018573308.1">
    <property type="nucleotide sequence ID" value="NZ_CP065725.1"/>
</dbReference>
<keyword evidence="7" id="KW-0511">Multifunctional enzyme</keyword>
<name>A0A378XFA7_9BURK</name>
<dbReference type="Gene3D" id="3.40.50.720">
    <property type="entry name" value="NAD(P)-binding Rossmann-like Domain"/>
    <property type="match status" value="1"/>
</dbReference>
<dbReference type="Proteomes" id="UP000254603">
    <property type="component" value="Unassembled WGS sequence"/>
</dbReference>
<evidence type="ECO:0000256" key="8">
    <source>
        <dbReference type="PIRSR" id="PIRSR036684-1"/>
    </source>
</evidence>
<keyword evidence="6 14" id="KW-0560">Oxidoreductase</keyword>
<evidence type="ECO:0000256" key="2">
    <source>
        <dbReference type="ARBA" id="ARBA00001946"/>
    </source>
</evidence>
<dbReference type="GO" id="GO:0051287">
    <property type="term" value="F:NAD binding"/>
    <property type="evidence" value="ECO:0007669"/>
    <property type="project" value="InterPro"/>
</dbReference>
<dbReference type="InterPro" id="IPR012301">
    <property type="entry name" value="Malic_N_dom"/>
</dbReference>
<evidence type="ECO:0000313" key="16">
    <source>
        <dbReference type="Proteomes" id="UP000594903"/>
    </source>
</evidence>
<evidence type="ECO:0000256" key="5">
    <source>
        <dbReference type="ARBA" id="ARBA00022723"/>
    </source>
</evidence>
<evidence type="ECO:0000256" key="4">
    <source>
        <dbReference type="ARBA" id="ARBA00008756"/>
    </source>
</evidence>
<dbReference type="Pfam" id="PF00390">
    <property type="entry name" value="malic"/>
    <property type="match status" value="1"/>
</dbReference>
<comment type="cofactor">
    <cofactor evidence="1">
        <name>Mn(2+)</name>
        <dbReference type="ChEBI" id="CHEBI:29035"/>
    </cofactor>
</comment>
<feature type="active site" description="Proton acceptor" evidence="8">
    <location>
        <position position="94"/>
    </location>
</feature>
<dbReference type="PANTHER" id="PTHR43237">
    <property type="entry name" value="NADP-DEPENDENT MALIC ENZYME"/>
    <property type="match status" value="1"/>
</dbReference>
<feature type="domain" description="Malic enzyme NAD-binding" evidence="11">
    <location>
        <begin position="163"/>
        <end position="400"/>
    </location>
</feature>
<dbReference type="STRING" id="1122619.GCA_000373745_00122"/>
<dbReference type="Proteomes" id="UP000594903">
    <property type="component" value="Chromosome"/>
</dbReference>
<dbReference type="InterPro" id="IPR045213">
    <property type="entry name" value="Malic_NAD-bd_bact_type"/>
</dbReference>
<dbReference type="FunFam" id="3.40.50.720:FF:000095">
    <property type="entry name" value="NADP-dependent malic enzyme"/>
    <property type="match status" value="1"/>
</dbReference>
<evidence type="ECO:0000313" key="14">
    <source>
        <dbReference type="EMBL" id="SUA52581.1"/>
    </source>
</evidence>
<evidence type="ECO:0000256" key="7">
    <source>
        <dbReference type="ARBA" id="ARBA00023268"/>
    </source>
</evidence>
<dbReference type="SUPFAM" id="SSF53659">
    <property type="entry name" value="Isocitrate/Isopropylmalate dehydrogenase-like"/>
    <property type="match status" value="1"/>
</dbReference>
<dbReference type="InterPro" id="IPR036291">
    <property type="entry name" value="NAD(P)-bd_dom_sf"/>
</dbReference>
<feature type="domain" description="Malic enzyme N-terminal" evidence="12">
    <location>
        <begin position="18"/>
        <end position="151"/>
    </location>
</feature>
<dbReference type="SMART" id="SM01274">
    <property type="entry name" value="malic"/>
    <property type="match status" value="1"/>
</dbReference>
<dbReference type="InterPro" id="IPR012188">
    <property type="entry name" value="ME_PTA"/>
</dbReference>
<comment type="similarity">
    <text evidence="3">In the N-terminal section; belongs to the malic enzymes family.</text>
</comment>
<evidence type="ECO:0000256" key="10">
    <source>
        <dbReference type="PIRSR" id="PIRSR036684-3"/>
    </source>
</evidence>
<keyword evidence="10" id="KW-0521">NADP</keyword>
<evidence type="ECO:0000256" key="3">
    <source>
        <dbReference type="ARBA" id="ARBA00007686"/>
    </source>
</evidence>
<dbReference type="EMBL" id="UGSB01000001">
    <property type="protein sequence ID" value="SUA52581.1"/>
    <property type="molecule type" value="Genomic_DNA"/>
</dbReference>
<dbReference type="Pfam" id="PF01515">
    <property type="entry name" value="PTA_PTB"/>
    <property type="match status" value="1"/>
</dbReference>
<reference evidence="14 15" key="1">
    <citation type="submission" date="2018-06" db="EMBL/GenBank/DDBJ databases">
        <authorList>
            <consortium name="Pathogen Informatics"/>
            <person name="Doyle S."/>
        </authorList>
    </citation>
    <scope>NUCLEOTIDE SEQUENCE [LARGE SCALE GENOMIC DNA]</scope>
    <source>
        <strain evidence="14 15">NCTC11997</strain>
    </source>
</reference>
<dbReference type="GO" id="GO:0016746">
    <property type="term" value="F:acyltransferase activity"/>
    <property type="evidence" value="ECO:0007669"/>
    <property type="project" value="InterPro"/>
</dbReference>
<evidence type="ECO:0000313" key="13">
    <source>
        <dbReference type="EMBL" id="QPT40734.1"/>
    </source>
</evidence>
<dbReference type="EMBL" id="CP065725">
    <property type="protein sequence ID" value="QPT40734.1"/>
    <property type="molecule type" value="Genomic_DNA"/>
</dbReference>
<gene>
    <name evidence="14" type="primary">maeB_2</name>
    <name evidence="13" type="ORF">I6G29_03925</name>
    <name evidence="14" type="ORF">NCTC11997_00836</name>
</gene>
<dbReference type="Gene3D" id="3.40.50.10950">
    <property type="match status" value="1"/>
</dbReference>
<dbReference type="SUPFAM" id="SSF51735">
    <property type="entry name" value="NAD(P)-binding Rossmann-fold domains"/>
    <property type="match status" value="1"/>
</dbReference>
<comment type="similarity">
    <text evidence="4">In the C-terminal section; belongs to the phosphate acetyltransferase and butyryltransferase family.</text>
</comment>
<dbReference type="InterPro" id="IPR042113">
    <property type="entry name" value="P_AcTrfase_dom1"/>
</dbReference>
<dbReference type="Gene3D" id="3.40.50.10380">
    <property type="entry name" value="Malic enzyme, N-terminal domain"/>
    <property type="match status" value="1"/>
</dbReference>
<dbReference type="SUPFAM" id="SSF53223">
    <property type="entry name" value="Aminoacid dehydrogenase-like, N-terminal domain"/>
    <property type="match status" value="1"/>
</dbReference>
<dbReference type="GO" id="GO:0006108">
    <property type="term" value="P:malate metabolic process"/>
    <property type="evidence" value="ECO:0007669"/>
    <property type="project" value="InterPro"/>
</dbReference>
<evidence type="ECO:0000256" key="9">
    <source>
        <dbReference type="PIRSR" id="PIRSR036684-2"/>
    </source>
</evidence>
<dbReference type="OrthoDB" id="9805787at2"/>
<evidence type="ECO:0000256" key="6">
    <source>
        <dbReference type="ARBA" id="ARBA00023002"/>
    </source>
</evidence>
<dbReference type="FunFam" id="3.40.50.10380:FF:000003">
    <property type="entry name" value="NADP-dependent malic enzyme"/>
    <property type="match status" value="1"/>
</dbReference>
<dbReference type="AlphaFoldDB" id="A0A378XFA7"/>
<dbReference type="GO" id="GO:0046872">
    <property type="term" value="F:metal ion binding"/>
    <property type="evidence" value="ECO:0007669"/>
    <property type="project" value="UniProtKB-KW"/>
</dbReference>
<keyword evidence="5 9" id="KW-0479">Metal-binding</keyword>
<dbReference type="InterPro" id="IPR037062">
    <property type="entry name" value="Malic_N_dom_sf"/>
</dbReference>
<sequence>MDENLREAALRYHRQGKPGKISVEPTKKLANQRDLALAYSPGVAAACDEIVKDSANASLYTARSNLVGVITNGTAVLGLGDIGALASKPVMEGKAVLFKSFAGIDCFDIEINEKDPEKLVEIIAALEPTFGGINLEDIKAPECFIVEKKLRERMKIPVFHDDQHGTAICVSSAFINGLTVVNKNINEVKLVVSGAGAAALACLDLLVDLGLPLENIWVSDIEGVVYKGRTLLMDEKKERYAQDTPLRTLDQIIDQADVFLGLSAGGVLKPEMVKKMAENPLILALANPEPEIFPELAKEVRPDVVMATGRSDYPNQVNNVLCFPYIFRGALDVGAIAITRNMEIACVHAICNLAKEEQNERVAAAYEGTEISFGPEYLIPKPLDPRLITRIAPAVAKAAMEDGVATRPIEDFDEYIGVLKEFVYHSGAFMRPLFAMAREFNIEENKKSRIVFTEGEDERVLRAVQVLLDEKICAPILIGRPEVLAKRIKRYGLRIDLEKDVEVVNPEMDERYKRYWQAYWEMRKRLGVSKDLARVEMRRRMTLIGAMLMHFGEADGMICGTSGHYAGHLYWIDQVLGMDESVTTYAGLNLLILPERMIAIADTHVNPDPSAEEIAEITLMAAEELKHMKIEPKVALLSSSDYGTDYPVSGSKMREALEIIRERAPDLEIDGEMHGDMALDERLRLERMPDSPLSGSANLVICPDMQSGNIAYNLLKSSVGSNVAIGPFLLGCKKPVHILTSSATVRRIINMTVLAVVDANTR</sequence>
<feature type="binding site" evidence="10">
    <location>
        <position position="162"/>
    </location>
    <ligand>
        <name>a divalent metal cation</name>
        <dbReference type="ChEBI" id="CHEBI:60240"/>
    </ligand>
</feature>
<feature type="binding site" evidence="9">
    <location>
        <position position="137"/>
    </location>
    <ligand>
        <name>a divalent metal cation</name>
        <dbReference type="ChEBI" id="CHEBI:60240"/>
    </ligand>
</feature>
<feature type="binding site" evidence="9">
    <location>
        <position position="136"/>
    </location>
    <ligand>
        <name>a divalent metal cation</name>
        <dbReference type="ChEBI" id="CHEBI:60240"/>
    </ligand>
</feature>
<dbReference type="InterPro" id="IPR042112">
    <property type="entry name" value="P_AcTrfase_dom2"/>
</dbReference>
<protein>
    <submittedName>
        <fullName evidence="14">NADP-dependent malic enzyme</fullName>
        <ecNumber evidence="14">1.1.1.40</ecNumber>
    </submittedName>
</protein>
<dbReference type="Gene3D" id="3.40.50.10750">
    <property type="entry name" value="Isocitrate/Isopropylmalate dehydrogenase-like"/>
    <property type="match status" value="1"/>
</dbReference>
<dbReference type="NCBIfam" id="NF009501">
    <property type="entry name" value="PRK12861.1"/>
    <property type="match status" value="1"/>
</dbReference>
<dbReference type="InterPro" id="IPR002505">
    <property type="entry name" value="PTA_PTB"/>
</dbReference>
<evidence type="ECO:0000259" key="12">
    <source>
        <dbReference type="SMART" id="SM01274"/>
    </source>
</evidence>
<organism evidence="14 15">
    <name type="scientific">Oligella ureolytica</name>
    <dbReference type="NCBI Taxonomy" id="90244"/>
    <lineage>
        <taxon>Bacteria</taxon>
        <taxon>Pseudomonadati</taxon>
        <taxon>Pseudomonadota</taxon>
        <taxon>Betaproteobacteria</taxon>
        <taxon>Burkholderiales</taxon>
        <taxon>Alcaligenaceae</taxon>
        <taxon>Oligella</taxon>
    </lineage>
</organism>
<dbReference type="InterPro" id="IPR012302">
    <property type="entry name" value="Malic_NAD-bd"/>
</dbReference>
<dbReference type="EC" id="1.1.1.40" evidence="14"/>
<proteinExistence type="inferred from homology"/>
<dbReference type="PIRSF" id="PIRSF036684">
    <property type="entry name" value="ME_PTA"/>
    <property type="match status" value="1"/>
</dbReference>
<dbReference type="GO" id="GO:0004473">
    <property type="term" value="F:malate dehydrogenase (decarboxylating) (NADP+) activity"/>
    <property type="evidence" value="ECO:0007669"/>
    <property type="project" value="UniProtKB-EC"/>
</dbReference>
<accession>A0A378XFA7</accession>
<keyword evidence="16" id="KW-1185">Reference proteome</keyword>